<gene>
    <name evidence="4" type="ORF">K8F61_05860</name>
</gene>
<sequence>MLLLVLLGSPGSAAGAVTAAATISAPSAPAATAPAGADWRWPVSGPRTVVAPFRAPAHAYGPGHRGIDVAAAGPVRAPADGTIAFRGTVVDRPLLTIDHGDGLVTTYEPLQSDLDPGAAVAVGDAVGKLAQGGHALPGTLHVGVRWHGEYINPLLLFGEVPRAVLLPCGGVVC</sequence>
<dbReference type="EMBL" id="CP082781">
    <property type="protein sequence ID" value="UGS28473.1"/>
    <property type="molecule type" value="Genomic_DNA"/>
</dbReference>
<dbReference type="InterPro" id="IPR050570">
    <property type="entry name" value="Cell_wall_metabolism_enzyme"/>
</dbReference>
<dbReference type="PANTHER" id="PTHR21666">
    <property type="entry name" value="PEPTIDASE-RELATED"/>
    <property type="match status" value="1"/>
</dbReference>
<dbReference type="InterPro" id="IPR011055">
    <property type="entry name" value="Dup_hybrid_motif"/>
</dbReference>
<evidence type="ECO:0000256" key="2">
    <source>
        <dbReference type="SAM" id="SignalP"/>
    </source>
</evidence>
<evidence type="ECO:0000256" key="1">
    <source>
        <dbReference type="ARBA" id="ARBA00022729"/>
    </source>
</evidence>
<dbReference type="Gene3D" id="2.70.70.10">
    <property type="entry name" value="Glucose Permease (Domain IIA)"/>
    <property type="match status" value="1"/>
</dbReference>
<keyword evidence="5" id="KW-1185">Reference proteome</keyword>
<feature type="chain" id="PRO_5045935647" evidence="2">
    <location>
        <begin position="20"/>
        <end position="173"/>
    </location>
</feature>
<dbReference type="InterPro" id="IPR016047">
    <property type="entry name" value="M23ase_b-sheet_dom"/>
</dbReference>
<reference evidence="4 5" key="1">
    <citation type="submission" date="2023-01" db="EMBL/GenBank/DDBJ databases">
        <title>Characterization of estradiol degrading bacteria Microbacterium sp. MZT7 and reveal degrading genes through genome analysis.</title>
        <authorList>
            <person name="Hao P."/>
            <person name="Gao Y."/>
        </authorList>
    </citation>
    <scope>NUCLEOTIDE SEQUENCE [LARGE SCALE GENOMIC DNA]</scope>
    <source>
        <strain evidence="4 5">MZT7</strain>
    </source>
</reference>
<organism evidence="4 5">
    <name type="scientific">Microbacterium resistens</name>
    <dbReference type="NCBI Taxonomy" id="156977"/>
    <lineage>
        <taxon>Bacteria</taxon>
        <taxon>Bacillati</taxon>
        <taxon>Actinomycetota</taxon>
        <taxon>Actinomycetes</taxon>
        <taxon>Micrococcales</taxon>
        <taxon>Microbacteriaceae</taxon>
        <taxon>Microbacterium</taxon>
    </lineage>
</organism>
<dbReference type="CDD" id="cd12797">
    <property type="entry name" value="M23_peptidase"/>
    <property type="match status" value="1"/>
</dbReference>
<dbReference type="SUPFAM" id="SSF51261">
    <property type="entry name" value="Duplicated hybrid motif"/>
    <property type="match status" value="1"/>
</dbReference>
<feature type="signal peptide" evidence="2">
    <location>
        <begin position="1"/>
        <end position="19"/>
    </location>
</feature>
<name>A0ABY3RWN8_9MICO</name>
<evidence type="ECO:0000313" key="4">
    <source>
        <dbReference type="EMBL" id="UGS28473.1"/>
    </source>
</evidence>
<keyword evidence="1 2" id="KW-0732">Signal</keyword>
<evidence type="ECO:0000313" key="5">
    <source>
        <dbReference type="Proteomes" id="UP001199642"/>
    </source>
</evidence>
<protein>
    <submittedName>
        <fullName evidence="4">M23 family metallopeptidase</fullName>
    </submittedName>
</protein>
<proteinExistence type="predicted"/>
<dbReference type="Pfam" id="PF01551">
    <property type="entry name" value="Peptidase_M23"/>
    <property type="match status" value="1"/>
</dbReference>
<feature type="domain" description="M23ase beta-sheet core" evidence="3">
    <location>
        <begin position="63"/>
        <end position="153"/>
    </location>
</feature>
<accession>A0ABY3RWN8</accession>
<dbReference type="PANTHER" id="PTHR21666:SF289">
    <property type="entry name" value="L-ALA--D-GLU ENDOPEPTIDASE"/>
    <property type="match status" value="1"/>
</dbReference>
<evidence type="ECO:0000259" key="3">
    <source>
        <dbReference type="Pfam" id="PF01551"/>
    </source>
</evidence>
<dbReference type="Proteomes" id="UP001199642">
    <property type="component" value="Chromosome"/>
</dbReference>